<comment type="similarity">
    <text evidence="2">Belongs to the bacterial solute-binding protein 1 family.</text>
</comment>
<evidence type="ECO:0000313" key="5">
    <source>
        <dbReference type="EMBL" id="SNX70676.1"/>
    </source>
</evidence>
<dbReference type="Gene3D" id="3.40.190.10">
    <property type="entry name" value="Periplasmic binding protein-like II"/>
    <property type="match status" value="2"/>
</dbReference>
<dbReference type="RefSeq" id="WP_097158636.1">
    <property type="nucleotide sequence ID" value="NZ_JBEPMQ010000006.1"/>
</dbReference>
<gene>
    <name evidence="5" type="ORF">SAMN05877753_104241</name>
</gene>
<evidence type="ECO:0000256" key="4">
    <source>
        <dbReference type="ARBA" id="ARBA00022729"/>
    </source>
</evidence>
<evidence type="ECO:0000313" key="6">
    <source>
        <dbReference type="Proteomes" id="UP000219546"/>
    </source>
</evidence>
<evidence type="ECO:0000256" key="2">
    <source>
        <dbReference type="ARBA" id="ARBA00008520"/>
    </source>
</evidence>
<keyword evidence="3" id="KW-0813">Transport</keyword>
<dbReference type="Proteomes" id="UP000219546">
    <property type="component" value="Unassembled WGS sequence"/>
</dbReference>
<dbReference type="OrthoDB" id="94797at2"/>
<dbReference type="PANTHER" id="PTHR43649">
    <property type="entry name" value="ARABINOSE-BINDING PROTEIN-RELATED"/>
    <property type="match status" value="1"/>
</dbReference>
<evidence type="ECO:0000256" key="3">
    <source>
        <dbReference type="ARBA" id="ARBA00022448"/>
    </source>
</evidence>
<protein>
    <submittedName>
        <fullName evidence="5">Carbohydrate ABC transporter substrate-binding protein (CUT1 family)</fullName>
    </submittedName>
</protein>
<reference evidence="5 6" key="1">
    <citation type="submission" date="2017-08" db="EMBL/GenBank/DDBJ databases">
        <authorList>
            <person name="de Groot N.N."/>
        </authorList>
    </citation>
    <scope>NUCLEOTIDE SEQUENCE [LARGE SCALE GENOMIC DNA]</scope>
    <source>
        <strain evidence="5 6">JC228</strain>
    </source>
</reference>
<keyword evidence="6" id="KW-1185">Reference proteome</keyword>
<proteinExistence type="inferred from homology"/>
<dbReference type="Pfam" id="PF01547">
    <property type="entry name" value="SBP_bac_1"/>
    <property type="match status" value="1"/>
</dbReference>
<dbReference type="AlphaFoldDB" id="A0A285CUF3"/>
<dbReference type="InterPro" id="IPR050490">
    <property type="entry name" value="Bact_solute-bd_prot1"/>
</dbReference>
<dbReference type="PROSITE" id="PS51257">
    <property type="entry name" value="PROKAR_LIPOPROTEIN"/>
    <property type="match status" value="1"/>
</dbReference>
<accession>A0A285CUF3</accession>
<dbReference type="SUPFAM" id="SSF53850">
    <property type="entry name" value="Periplasmic binding protein-like II"/>
    <property type="match status" value="1"/>
</dbReference>
<keyword evidence="4" id="KW-0732">Signal</keyword>
<evidence type="ECO:0000256" key="1">
    <source>
        <dbReference type="ARBA" id="ARBA00004196"/>
    </source>
</evidence>
<dbReference type="GO" id="GO:0030313">
    <property type="term" value="C:cell envelope"/>
    <property type="evidence" value="ECO:0007669"/>
    <property type="project" value="UniProtKB-SubCell"/>
</dbReference>
<dbReference type="EMBL" id="OAOP01000004">
    <property type="protein sequence ID" value="SNX70676.1"/>
    <property type="molecule type" value="Genomic_DNA"/>
</dbReference>
<sequence length="439" mass="49399">MKKFFVLLTSIFLVAGCSSISNEDGNQKVEIEVMMFEGGFGSEWVKESAKSYMDLNGDVEIKVTSSPDIHTQLQTRFLSDDVPDLVNPGPSFDIQGVINEGMIEPLDEYLQNNAYDSVEKWLDTFETEQFNLKKEGEIYGLPTIFSPGYIWWYDEKLFEDNGWELPETQDDLYTLKEEAEKQGIAVFAVPGLYPGYYWNGIYLPLVERIAGKQVILDAFNLKEGAWEHEAFVEAAKESQRMVEEGLFLDGTFGLSHTEAQTLFFQRKALFVMAGSWLEGEMKDVIPEDFRLRAFNQPSYPGGKGEQLAPVSTGWGGAWYIPSGSKNKKETVEFLKYLSSEQEVEKMVKMKGLASVVKGTDDAIGSEALKSALNVLTDAGGSYAPTAINDSYPEMTNNLINIYQSLMLGEMTPEEFVKQAEEYADQTRNDSNIEKVEISW</sequence>
<name>A0A285CUF3_9BACI</name>
<dbReference type="InterPro" id="IPR006059">
    <property type="entry name" value="SBP"/>
</dbReference>
<dbReference type="PANTHER" id="PTHR43649:SF31">
    <property type="entry name" value="SN-GLYCEROL-3-PHOSPHATE-BINDING PERIPLASMIC PROTEIN UGPB"/>
    <property type="match status" value="1"/>
</dbReference>
<comment type="subcellular location">
    <subcellularLocation>
        <location evidence="1">Cell envelope</location>
    </subcellularLocation>
</comment>
<organism evidence="5 6">
    <name type="scientific">Bacillus oleivorans</name>
    <dbReference type="NCBI Taxonomy" id="1448271"/>
    <lineage>
        <taxon>Bacteria</taxon>
        <taxon>Bacillati</taxon>
        <taxon>Bacillota</taxon>
        <taxon>Bacilli</taxon>
        <taxon>Bacillales</taxon>
        <taxon>Bacillaceae</taxon>
        <taxon>Bacillus</taxon>
    </lineage>
</organism>